<evidence type="ECO:0000259" key="2">
    <source>
        <dbReference type="Pfam" id="PF00561"/>
    </source>
</evidence>
<reference evidence="3" key="3">
    <citation type="submission" date="2020-09" db="EMBL/GenBank/DDBJ databases">
        <authorList>
            <person name="Sun Q."/>
            <person name="Ohkuma M."/>
        </authorList>
    </citation>
    <scope>NUCLEOTIDE SEQUENCE</scope>
    <source>
        <strain evidence="3">JCM 4834</strain>
    </source>
</reference>
<dbReference type="SUPFAM" id="SSF53474">
    <property type="entry name" value="alpha/beta-Hydrolases"/>
    <property type="match status" value="1"/>
</dbReference>
<dbReference type="PANTHER" id="PTHR43798">
    <property type="entry name" value="MONOACYLGLYCEROL LIPASE"/>
    <property type="match status" value="1"/>
</dbReference>
<dbReference type="InterPro" id="IPR000073">
    <property type="entry name" value="AB_hydrolase_1"/>
</dbReference>
<protein>
    <submittedName>
        <fullName evidence="4">Alpha/beta hydrolase</fullName>
    </submittedName>
    <submittedName>
        <fullName evidence="3">Esterase</fullName>
    </submittedName>
</protein>
<dbReference type="KEGG" id="ssub:CP968_08105"/>
<organism evidence="4 5">
    <name type="scientific">Streptomyces subrutilus</name>
    <dbReference type="NCBI Taxonomy" id="36818"/>
    <lineage>
        <taxon>Bacteria</taxon>
        <taxon>Bacillati</taxon>
        <taxon>Actinomycetota</taxon>
        <taxon>Actinomycetes</taxon>
        <taxon>Kitasatosporales</taxon>
        <taxon>Streptomycetaceae</taxon>
        <taxon>Streptomyces</taxon>
    </lineage>
</organism>
<reference evidence="4 5" key="2">
    <citation type="submission" date="2017-09" db="EMBL/GenBank/DDBJ databases">
        <authorList>
            <person name="Lee N."/>
            <person name="Cho B.-K."/>
        </authorList>
    </citation>
    <scope>NUCLEOTIDE SEQUENCE [LARGE SCALE GENOMIC DNA]</scope>
    <source>
        <strain evidence="4 5">ATCC 27467</strain>
    </source>
</reference>
<keyword evidence="1 4" id="KW-0378">Hydrolase</keyword>
<gene>
    <name evidence="4" type="ORF">CP968_08105</name>
    <name evidence="3" type="ORF">GCM10010371_21070</name>
</gene>
<dbReference type="PANTHER" id="PTHR43798:SF31">
    <property type="entry name" value="AB HYDROLASE SUPERFAMILY PROTEIN YCLE"/>
    <property type="match status" value="1"/>
</dbReference>
<dbReference type="RefSeq" id="WP_150517339.1">
    <property type="nucleotide sequence ID" value="NZ_BMVX01000006.1"/>
</dbReference>
<dbReference type="EMBL" id="CP023701">
    <property type="protein sequence ID" value="QEU78247.1"/>
    <property type="molecule type" value="Genomic_DNA"/>
</dbReference>
<dbReference type="AlphaFoldDB" id="A0A5P2UNK2"/>
<dbReference type="InterPro" id="IPR029058">
    <property type="entry name" value="AB_hydrolase_fold"/>
</dbReference>
<dbReference type="Pfam" id="PF00561">
    <property type="entry name" value="Abhydrolase_1"/>
    <property type="match status" value="1"/>
</dbReference>
<dbReference type="Gene3D" id="3.40.50.1820">
    <property type="entry name" value="alpha/beta hydrolase"/>
    <property type="match status" value="1"/>
</dbReference>
<feature type="domain" description="AB hydrolase-1" evidence="2">
    <location>
        <begin position="15"/>
        <end position="237"/>
    </location>
</feature>
<name>A0A5P2UNK2_9ACTN</name>
<dbReference type="GO" id="GO:0016787">
    <property type="term" value="F:hydrolase activity"/>
    <property type="evidence" value="ECO:0007669"/>
    <property type="project" value="UniProtKB-KW"/>
</dbReference>
<dbReference type="Proteomes" id="UP000326831">
    <property type="component" value="Chromosome"/>
</dbReference>
<accession>A0A5P2UNK2</accession>
<evidence type="ECO:0000313" key="4">
    <source>
        <dbReference type="EMBL" id="QEU78247.1"/>
    </source>
</evidence>
<evidence type="ECO:0000313" key="5">
    <source>
        <dbReference type="Proteomes" id="UP000326831"/>
    </source>
</evidence>
<dbReference type="Proteomes" id="UP000634660">
    <property type="component" value="Unassembled WGS sequence"/>
</dbReference>
<dbReference type="EMBL" id="BMVX01000006">
    <property type="protein sequence ID" value="GGZ61283.1"/>
    <property type="molecule type" value="Genomic_DNA"/>
</dbReference>
<proteinExistence type="predicted"/>
<sequence>MAIAHRRIGTGPVRVIVLHDWFGTCANWGSVLDHLDPERFSYAFLDYRGYGERRDVPGDHTLPEIADDVVALADQLGWDTFSLLGHSMGGKAAQQVLVRVPERIEKLVGIAPVPAAPYVMDEATHALFHGAARDPDKRRAIIDLVTGHRVGRHWLERMVAHSLAISRPEAFAAYLESWRTLDLSSAVKGNTVPVLALVGAYDLALTAELIRDTWQAWYPDCRVVVLPGSGHYPPHEAPVAFTTETEAFLAA</sequence>
<keyword evidence="5" id="KW-1185">Reference proteome</keyword>
<evidence type="ECO:0000313" key="3">
    <source>
        <dbReference type="EMBL" id="GGZ61283.1"/>
    </source>
</evidence>
<evidence type="ECO:0000256" key="1">
    <source>
        <dbReference type="ARBA" id="ARBA00022801"/>
    </source>
</evidence>
<dbReference type="GO" id="GO:0016020">
    <property type="term" value="C:membrane"/>
    <property type="evidence" value="ECO:0007669"/>
    <property type="project" value="TreeGrafter"/>
</dbReference>
<reference evidence="3" key="1">
    <citation type="journal article" date="2014" name="Int. J. Syst. Evol. Microbiol.">
        <title>Complete genome sequence of Corynebacterium casei LMG S-19264T (=DSM 44701T), isolated from a smear-ripened cheese.</title>
        <authorList>
            <consortium name="US DOE Joint Genome Institute (JGI-PGF)"/>
            <person name="Walter F."/>
            <person name="Albersmeier A."/>
            <person name="Kalinowski J."/>
            <person name="Ruckert C."/>
        </authorList>
    </citation>
    <scope>NUCLEOTIDE SEQUENCE</scope>
    <source>
        <strain evidence="3">JCM 4834</strain>
    </source>
</reference>
<dbReference type="InterPro" id="IPR050266">
    <property type="entry name" value="AB_hydrolase_sf"/>
</dbReference>
<dbReference type="OrthoDB" id="9780765at2"/>